<evidence type="ECO:0000313" key="7">
    <source>
        <dbReference type="EMBL" id="GAH56924.1"/>
    </source>
</evidence>
<evidence type="ECO:0000256" key="5">
    <source>
        <dbReference type="ARBA" id="ARBA00023134"/>
    </source>
</evidence>
<evidence type="ECO:0000256" key="3">
    <source>
        <dbReference type="ARBA" id="ARBA00022741"/>
    </source>
</evidence>
<dbReference type="NCBIfam" id="TIGR00231">
    <property type="entry name" value="small_GTP"/>
    <property type="match status" value="1"/>
</dbReference>
<name>X1HSW0_9ZZZZ</name>
<dbReference type="AlphaFoldDB" id="X1HSW0"/>
<feature type="domain" description="Tr-type G" evidence="6">
    <location>
        <begin position="1"/>
        <end position="102"/>
    </location>
</feature>
<dbReference type="PANTHER" id="PTHR43381">
    <property type="entry name" value="TRANSLATION INITIATION FACTOR IF-2-RELATED"/>
    <property type="match status" value="1"/>
</dbReference>
<dbReference type="Gene3D" id="3.40.50.10050">
    <property type="entry name" value="Translation initiation factor IF- 2, domain 3"/>
    <property type="match status" value="1"/>
</dbReference>
<gene>
    <name evidence="7" type="ORF">S03H2_40473</name>
</gene>
<feature type="non-terminal residue" evidence="7">
    <location>
        <position position="1"/>
    </location>
</feature>
<evidence type="ECO:0000259" key="6">
    <source>
        <dbReference type="PROSITE" id="PS51722"/>
    </source>
</evidence>
<reference evidence="7" key="1">
    <citation type="journal article" date="2014" name="Front. Microbiol.">
        <title>High frequency of phylogenetically diverse reductive dehalogenase-homologous genes in deep subseafloor sedimentary metagenomes.</title>
        <authorList>
            <person name="Kawai M."/>
            <person name="Futagami T."/>
            <person name="Toyoda A."/>
            <person name="Takaki Y."/>
            <person name="Nishi S."/>
            <person name="Hori S."/>
            <person name="Arai W."/>
            <person name="Tsubouchi T."/>
            <person name="Morono Y."/>
            <person name="Uchiyama I."/>
            <person name="Ito T."/>
            <person name="Fujiyama A."/>
            <person name="Inagaki F."/>
            <person name="Takami H."/>
        </authorList>
    </citation>
    <scope>NUCLEOTIDE SEQUENCE</scope>
    <source>
        <strain evidence="7">Expedition CK06-06</strain>
    </source>
</reference>
<dbReference type="GO" id="GO:0003924">
    <property type="term" value="F:GTPase activity"/>
    <property type="evidence" value="ECO:0007669"/>
    <property type="project" value="InterPro"/>
</dbReference>
<dbReference type="GO" id="GO:0003743">
    <property type="term" value="F:translation initiation factor activity"/>
    <property type="evidence" value="ECO:0007669"/>
    <property type="project" value="UniProtKB-KW"/>
</dbReference>
<dbReference type="InterPro" id="IPR027417">
    <property type="entry name" value="P-loop_NTPase"/>
</dbReference>
<sequence length="275" mass="29615">ARGAQVTDVAVLVVAADDGVMPQTVEAINHIRAADVPMIVAVNKIDLPNADLAAVQQQLLQHEIVPEELGGETIVAPISALEQDGLEELLEMILLVAEVEQLWADPQADFVGVVVESSIDPSEGTLATILIRNGTISVGDIVVCGASWGRIRRLRNWRGKSVKTMAPGHPVEVVGLSDVVEAGEIMQLADNTKQARSLAEEAQQTERERGLMGQAEVQLRQLQRQFGPEQAKELNIVLKSDVWGSAQAVEANLNKLSKELDEIQISVVHNAVGEV</sequence>
<keyword evidence="3" id="KW-0547">Nucleotide-binding</keyword>
<keyword evidence="4" id="KW-0648">Protein biosynthesis</keyword>
<dbReference type="InterPro" id="IPR000795">
    <property type="entry name" value="T_Tr_GTP-bd_dom"/>
</dbReference>
<dbReference type="PROSITE" id="PS51722">
    <property type="entry name" value="G_TR_2"/>
    <property type="match status" value="1"/>
</dbReference>
<dbReference type="Pfam" id="PF00009">
    <property type="entry name" value="GTP_EFTU"/>
    <property type="match status" value="1"/>
</dbReference>
<dbReference type="CDD" id="cd03702">
    <property type="entry name" value="IF2_mtIF2_II"/>
    <property type="match status" value="1"/>
</dbReference>
<dbReference type="InterPro" id="IPR005225">
    <property type="entry name" value="Small_GTP-bd"/>
</dbReference>
<accession>X1HSW0</accession>
<dbReference type="Gene3D" id="2.40.30.10">
    <property type="entry name" value="Translation factors"/>
    <property type="match status" value="1"/>
</dbReference>
<dbReference type="SUPFAM" id="SSF52540">
    <property type="entry name" value="P-loop containing nucleoside triphosphate hydrolases"/>
    <property type="match status" value="1"/>
</dbReference>
<keyword evidence="5" id="KW-0342">GTP-binding</keyword>
<protein>
    <recommendedName>
        <fullName evidence="6">Tr-type G domain-containing protein</fullName>
    </recommendedName>
</protein>
<comment type="similarity">
    <text evidence="1">Belongs to the TRAFAC class translation factor GTPase superfamily. Classic translation factor GTPase family. IF-2 subfamily.</text>
</comment>
<dbReference type="InterPro" id="IPR036925">
    <property type="entry name" value="TIF_IF2_dom3_sf"/>
</dbReference>
<dbReference type="InterPro" id="IPR044145">
    <property type="entry name" value="IF2_II"/>
</dbReference>
<keyword evidence="2" id="KW-0396">Initiation factor</keyword>
<evidence type="ECO:0000256" key="2">
    <source>
        <dbReference type="ARBA" id="ARBA00022540"/>
    </source>
</evidence>
<dbReference type="InterPro" id="IPR009000">
    <property type="entry name" value="Transl_B-barrel_sf"/>
</dbReference>
<evidence type="ECO:0000256" key="4">
    <source>
        <dbReference type="ARBA" id="ARBA00022917"/>
    </source>
</evidence>
<dbReference type="InterPro" id="IPR053905">
    <property type="entry name" value="EF-G-like_DII"/>
</dbReference>
<proteinExistence type="inferred from homology"/>
<organism evidence="7">
    <name type="scientific">marine sediment metagenome</name>
    <dbReference type="NCBI Taxonomy" id="412755"/>
    <lineage>
        <taxon>unclassified sequences</taxon>
        <taxon>metagenomes</taxon>
        <taxon>ecological metagenomes</taxon>
    </lineage>
</organism>
<dbReference type="EMBL" id="BARU01025096">
    <property type="protein sequence ID" value="GAH56924.1"/>
    <property type="molecule type" value="Genomic_DNA"/>
</dbReference>
<dbReference type="Gene3D" id="3.40.50.300">
    <property type="entry name" value="P-loop containing nucleotide triphosphate hydrolases"/>
    <property type="match status" value="1"/>
</dbReference>
<dbReference type="SUPFAM" id="SSF52156">
    <property type="entry name" value="Initiation factor IF2/eIF5b, domain 3"/>
    <property type="match status" value="1"/>
</dbReference>
<evidence type="ECO:0000256" key="1">
    <source>
        <dbReference type="ARBA" id="ARBA00007733"/>
    </source>
</evidence>
<feature type="non-terminal residue" evidence="7">
    <location>
        <position position="275"/>
    </location>
</feature>
<dbReference type="GO" id="GO:0005829">
    <property type="term" value="C:cytosol"/>
    <property type="evidence" value="ECO:0007669"/>
    <property type="project" value="TreeGrafter"/>
</dbReference>
<dbReference type="Pfam" id="PF22042">
    <property type="entry name" value="EF-G_D2"/>
    <property type="match status" value="1"/>
</dbReference>
<dbReference type="InterPro" id="IPR015760">
    <property type="entry name" value="TIF_IF2"/>
</dbReference>
<dbReference type="InterPro" id="IPR023115">
    <property type="entry name" value="TIF_IF2_dom3"/>
</dbReference>
<comment type="caution">
    <text evidence="7">The sequence shown here is derived from an EMBL/GenBank/DDBJ whole genome shotgun (WGS) entry which is preliminary data.</text>
</comment>
<dbReference type="Pfam" id="PF11987">
    <property type="entry name" value="IF-2"/>
    <property type="match status" value="1"/>
</dbReference>
<dbReference type="SUPFAM" id="SSF50447">
    <property type="entry name" value="Translation proteins"/>
    <property type="match status" value="1"/>
</dbReference>
<dbReference type="PANTHER" id="PTHR43381:SF5">
    <property type="entry name" value="TR-TYPE G DOMAIN-CONTAINING PROTEIN"/>
    <property type="match status" value="1"/>
</dbReference>
<dbReference type="GO" id="GO:0005525">
    <property type="term" value="F:GTP binding"/>
    <property type="evidence" value="ECO:0007669"/>
    <property type="project" value="UniProtKB-KW"/>
</dbReference>